<dbReference type="InterPro" id="IPR050409">
    <property type="entry name" value="E3_ubiq-protein_ligase"/>
</dbReference>
<keyword evidence="4" id="KW-0808">Transferase</keyword>
<comment type="catalytic activity">
    <reaction evidence="1">
        <text>S-ubiquitinyl-[E2 ubiquitin-conjugating enzyme]-L-cysteine + [acceptor protein]-L-lysine = [E2 ubiquitin-conjugating enzyme]-L-cysteine + N(6)-ubiquitinyl-[acceptor protein]-L-lysine.</text>
        <dbReference type="EC" id="2.3.2.26"/>
    </reaction>
</comment>
<dbReference type="Gene3D" id="3.90.1750.10">
    <property type="entry name" value="Hect, E3 ligase catalytic domains"/>
    <property type="match status" value="1"/>
</dbReference>
<dbReference type="Pfam" id="PF00632">
    <property type="entry name" value="HECT"/>
    <property type="match status" value="1"/>
</dbReference>
<dbReference type="CDD" id="cd00063">
    <property type="entry name" value="FN3"/>
    <property type="match status" value="1"/>
</dbReference>
<comment type="pathway">
    <text evidence="2">Protein modification; protein ubiquitination.</text>
</comment>
<dbReference type="PANTHER" id="PTHR11254:SF67">
    <property type="entry name" value="E3 UBIQUITIN-PROTEIN LIGASE HUWE1"/>
    <property type="match status" value="1"/>
</dbReference>
<dbReference type="GO" id="GO:0006511">
    <property type="term" value="P:ubiquitin-dependent protein catabolic process"/>
    <property type="evidence" value="ECO:0007669"/>
    <property type="project" value="TreeGrafter"/>
</dbReference>
<reference evidence="9" key="1">
    <citation type="submission" date="2022-07" db="EMBL/GenBank/DDBJ databases">
        <title>Genome analysis of Parmales, a sister group of diatoms, reveals the evolutionary specialization of diatoms from phago-mixotrophs to photoautotrophs.</title>
        <authorList>
            <person name="Ban H."/>
            <person name="Sato S."/>
            <person name="Yoshikawa S."/>
            <person name="Kazumasa Y."/>
            <person name="Nakamura Y."/>
            <person name="Ichinomiya M."/>
            <person name="Saitoh K."/>
            <person name="Sato N."/>
            <person name="Blanc-Mathieu R."/>
            <person name="Endo H."/>
            <person name="Kuwata A."/>
            <person name="Ogata H."/>
        </authorList>
    </citation>
    <scope>NUCLEOTIDE SEQUENCE</scope>
</reference>
<dbReference type="SMART" id="SM00119">
    <property type="entry name" value="HECTc"/>
    <property type="match status" value="1"/>
</dbReference>
<accession>A0A9W7DWT4</accession>
<dbReference type="GO" id="GO:0061630">
    <property type="term" value="F:ubiquitin protein ligase activity"/>
    <property type="evidence" value="ECO:0007669"/>
    <property type="project" value="UniProtKB-EC"/>
</dbReference>
<sequence>MPCSSYMFRMKCRNKIGWSSFSKESDIATTDAAPPDTPNKVFASRVNPDMVHIHWHAPRDNGARITCYVMRGKRVGGIWQEKYSGGADSYVDAEVEGGNKYMYEVRAINSWNRQLTPPPEWTEYKENLKLEKARNAHMRGGKEKKGEGGDEDVDPVVRFRMKRFKFFKELREWNRAPKDRTKLIDIKIRRSHLFTDTLVLFSHYGRTDLLKKPRIIFSGEEGIDSGGLTKDWFLALSRSLTVDVQKIFNAASNGHLEIHQGSEPTPQQLQKFKFAGMVLGKALYERQFLDMPFTKIMYKLILGKDVGIDDLKEVDETLHKSLCWMMDNDVTDIIYETFSVTIVDPVTKKSEEMPLCEDGENRDVTEENKGEYVKLLGEWRTHFSVMQQLESFKQGLNMLCPDNLLKQFTIQELELLFNGKKNIDSDEIRAYTIYQGKIDGASKIVLWFWQLLRDMEVEDKMKLLKFVTGSDRVPLDGFHPPFNITDGEDMTGDMLPRAHTCFNQIVLPRYKAYRVMKEKVKVAIDNTEGFDLS</sequence>
<dbReference type="GO" id="GO:0000209">
    <property type="term" value="P:protein polyubiquitination"/>
    <property type="evidence" value="ECO:0007669"/>
    <property type="project" value="TreeGrafter"/>
</dbReference>
<protein>
    <recommendedName>
        <fullName evidence="3">HECT-type E3 ubiquitin transferase</fullName>
        <ecNumber evidence="3">2.3.2.26</ecNumber>
    </recommendedName>
</protein>
<dbReference type="InterPro" id="IPR035983">
    <property type="entry name" value="Hect_E3_ubiquitin_ligase"/>
</dbReference>
<dbReference type="PROSITE" id="PS50237">
    <property type="entry name" value="HECT"/>
    <property type="match status" value="1"/>
</dbReference>
<feature type="active site" description="Glycyl thioester intermediate" evidence="6">
    <location>
        <position position="501"/>
    </location>
</feature>
<dbReference type="PANTHER" id="PTHR11254">
    <property type="entry name" value="HECT DOMAIN UBIQUITIN-PROTEIN LIGASE"/>
    <property type="match status" value="1"/>
</dbReference>
<feature type="domain" description="Fibronectin type-III" evidence="8">
    <location>
        <begin position="34"/>
        <end position="131"/>
    </location>
</feature>
<dbReference type="AlphaFoldDB" id="A0A9W7DWT4"/>
<evidence type="ECO:0000256" key="6">
    <source>
        <dbReference type="PROSITE-ProRule" id="PRU00104"/>
    </source>
</evidence>
<keyword evidence="10" id="KW-1185">Reference proteome</keyword>
<dbReference type="InterPro" id="IPR000569">
    <property type="entry name" value="HECT_dom"/>
</dbReference>
<dbReference type="Proteomes" id="UP001165082">
    <property type="component" value="Unassembled WGS sequence"/>
</dbReference>
<dbReference type="EMBL" id="BRXZ01002207">
    <property type="protein sequence ID" value="GMH57035.1"/>
    <property type="molecule type" value="Genomic_DNA"/>
</dbReference>
<keyword evidence="5 6" id="KW-0833">Ubl conjugation pathway</keyword>
<proteinExistence type="predicted"/>
<dbReference type="SUPFAM" id="SSF56204">
    <property type="entry name" value="Hect, E3 ligase catalytic domain"/>
    <property type="match status" value="1"/>
</dbReference>
<dbReference type="InterPro" id="IPR003961">
    <property type="entry name" value="FN3_dom"/>
</dbReference>
<evidence type="ECO:0000256" key="1">
    <source>
        <dbReference type="ARBA" id="ARBA00000885"/>
    </source>
</evidence>
<gene>
    <name evidence="9" type="ORF">TrRE_jg13151</name>
</gene>
<dbReference type="OrthoDB" id="8068875at2759"/>
<dbReference type="EC" id="2.3.2.26" evidence="3"/>
<evidence type="ECO:0000259" key="8">
    <source>
        <dbReference type="PROSITE" id="PS50853"/>
    </source>
</evidence>
<name>A0A9W7DWT4_9STRA</name>
<dbReference type="InterPro" id="IPR013783">
    <property type="entry name" value="Ig-like_fold"/>
</dbReference>
<dbReference type="Gene3D" id="2.60.40.10">
    <property type="entry name" value="Immunoglobulins"/>
    <property type="match status" value="2"/>
</dbReference>
<dbReference type="CDD" id="cd00078">
    <property type="entry name" value="HECTc"/>
    <property type="match status" value="1"/>
</dbReference>
<dbReference type="PROSITE" id="PS50853">
    <property type="entry name" value="FN3"/>
    <property type="match status" value="1"/>
</dbReference>
<dbReference type="SMART" id="SM00060">
    <property type="entry name" value="FN3"/>
    <property type="match status" value="1"/>
</dbReference>
<evidence type="ECO:0000256" key="2">
    <source>
        <dbReference type="ARBA" id="ARBA00004906"/>
    </source>
</evidence>
<evidence type="ECO:0000313" key="10">
    <source>
        <dbReference type="Proteomes" id="UP001165082"/>
    </source>
</evidence>
<dbReference type="Gene3D" id="3.30.2410.10">
    <property type="entry name" value="Hect, E3 ligase catalytic domain"/>
    <property type="match status" value="1"/>
</dbReference>
<evidence type="ECO:0000256" key="4">
    <source>
        <dbReference type="ARBA" id="ARBA00022679"/>
    </source>
</evidence>
<evidence type="ECO:0000259" key="7">
    <source>
        <dbReference type="PROSITE" id="PS50237"/>
    </source>
</evidence>
<comment type="caution">
    <text evidence="9">The sequence shown here is derived from an EMBL/GenBank/DDBJ whole genome shotgun (WGS) entry which is preliminary data.</text>
</comment>
<dbReference type="GO" id="GO:0005737">
    <property type="term" value="C:cytoplasm"/>
    <property type="evidence" value="ECO:0007669"/>
    <property type="project" value="TreeGrafter"/>
</dbReference>
<feature type="domain" description="HECT" evidence="7">
    <location>
        <begin position="205"/>
        <end position="533"/>
    </location>
</feature>
<dbReference type="SUPFAM" id="SSF49265">
    <property type="entry name" value="Fibronectin type III"/>
    <property type="match status" value="1"/>
</dbReference>
<dbReference type="InterPro" id="IPR036116">
    <property type="entry name" value="FN3_sf"/>
</dbReference>
<evidence type="ECO:0000313" key="9">
    <source>
        <dbReference type="EMBL" id="GMH57035.1"/>
    </source>
</evidence>
<evidence type="ECO:0000256" key="3">
    <source>
        <dbReference type="ARBA" id="ARBA00012485"/>
    </source>
</evidence>
<organism evidence="9 10">
    <name type="scientific">Triparma retinervis</name>
    <dbReference type="NCBI Taxonomy" id="2557542"/>
    <lineage>
        <taxon>Eukaryota</taxon>
        <taxon>Sar</taxon>
        <taxon>Stramenopiles</taxon>
        <taxon>Ochrophyta</taxon>
        <taxon>Bolidophyceae</taxon>
        <taxon>Parmales</taxon>
        <taxon>Triparmaceae</taxon>
        <taxon>Triparma</taxon>
    </lineage>
</organism>
<dbReference type="Gene3D" id="3.30.2160.10">
    <property type="entry name" value="Hect, E3 ligase catalytic domain"/>
    <property type="match status" value="1"/>
</dbReference>
<evidence type="ECO:0000256" key="5">
    <source>
        <dbReference type="ARBA" id="ARBA00022786"/>
    </source>
</evidence>